<protein>
    <submittedName>
        <fullName evidence="1">Uncharacterized protein</fullName>
    </submittedName>
</protein>
<reference evidence="1 2" key="1">
    <citation type="submission" date="2017-03" db="EMBL/GenBank/DDBJ databases">
        <title>An alternative strategy for trypanosome survival in the mammalian bloodstream revealed through genome and transcriptome analysis of the ubiquitous bovine parasite Trypanosoma (Megatrypanum) theileri.</title>
        <authorList>
            <person name="Kelly S."/>
            <person name="Ivens A."/>
            <person name="Mott A."/>
            <person name="O'Neill E."/>
            <person name="Emms D."/>
            <person name="Macleod O."/>
            <person name="Voorheis P."/>
            <person name="Matthews J."/>
            <person name="Matthews K."/>
            <person name="Carrington M."/>
        </authorList>
    </citation>
    <scope>NUCLEOTIDE SEQUENCE [LARGE SCALE GENOMIC DNA]</scope>
    <source>
        <strain evidence="1">Edinburgh</strain>
    </source>
</reference>
<evidence type="ECO:0000313" key="2">
    <source>
        <dbReference type="Proteomes" id="UP000192257"/>
    </source>
</evidence>
<dbReference type="AlphaFoldDB" id="A0A1X0P3Y9"/>
<organism evidence="1 2">
    <name type="scientific">Trypanosoma theileri</name>
    <dbReference type="NCBI Taxonomy" id="67003"/>
    <lineage>
        <taxon>Eukaryota</taxon>
        <taxon>Discoba</taxon>
        <taxon>Euglenozoa</taxon>
        <taxon>Kinetoplastea</taxon>
        <taxon>Metakinetoplastina</taxon>
        <taxon>Trypanosomatida</taxon>
        <taxon>Trypanosomatidae</taxon>
        <taxon>Trypanosoma</taxon>
    </lineage>
</organism>
<dbReference type="EMBL" id="NBCO01000005">
    <property type="protein sequence ID" value="ORC91654.1"/>
    <property type="molecule type" value="Genomic_DNA"/>
</dbReference>
<dbReference type="VEuPathDB" id="TriTrypDB:TM35_000052500"/>
<keyword evidence="2" id="KW-1185">Reference proteome</keyword>
<dbReference type="GeneID" id="39982685"/>
<dbReference type="Proteomes" id="UP000192257">
    <property type="component" value="Unassembled WGS sequence"/>
</dbReference>
<comment type="caution">
    <text evidence="1">The sequence shown here is derived from an EMBL/GenBank/DDBJ whole genome shotgun (WGS) entry which is preliminary data.</text>
</comment>
<evidence type="ECO:0000313" key="1">
    <source>
        <dbReference type="EMBL" id="ORC91654.1"/>
    </source>
</evidence>
<gene>
    <name evidence="1" type="ORF">TM35_000052500</name>
</gene>
<proteinExistence type="predicted"/>
<dbReference type="RefSeq" id="XP_028885720.1">
    <property type="nucleotide sequence ID" value="XM_029022905.1"/>
</dbReference>
<sequence>MCETVLSNSSTFECSNSGASCNLFIIFWLRETVFSLWLRCTPMKSYSFVFNCWSSIVTLQLCNIMYVLPSPNFPPFRVDHLFSCYQSKDVFFIAWVLNTSAIPIKDHQRELL</sequence>
<accession>A0A1X0P3Y9</accession>
<name>A0A1X0P3Y9_9TRYP</name>